<evidence type="ECO:0000256" key="5">
    <source>
        <dbReference type="ARBA" id="ARBA00022801"/>
    </source>
</evidence>
<reference evidence="11 12" key="1">
    <citation type="journal article" date="2007" name="Virus Res.">
        <title>Comparative genetic analysis of genomic DNA sequences of two human isolates of Tanapox virus.</title>
        <authorList>
            <person name="Nazarian S.H."/>
            <person name="Barrett J.W."/>
            <person name="Frace A.M."/>
            <person name="Olsen-Rasmussen M."/>
            <person name="Khristova M."/>
            <person name="Shaban M."/>
            <person name="Neering S."/>
            <person name="Li Y."/>
            <person name="Damon I.K."/>
            <person name="Esposito J.J."/>
            <person name="Essani K."/>
            <person name="McFadden G."/>
        </authorList>
    </citation>
    <scope>NUCLEOTIDE SEQUENCE [LARGE SCALE GENOMIC DNA]</scope>
    <source>
        <strain evidence="9">TPV-Kenya</strain>
        <strain evidence="10">TPV-RoC</strain>
    </source>
</reference>
<name>A7XCL3_9POXV</name>
<evidence type="ECO:0000313" key="11">
    <source>
        <dbReference type="Proteomes" id="UP000099606"/>
    </source>
</evidence>
<evidence type="ECO:0000256" key="1">
    <source>
        <dbReference type="ARBA" id="ARBA00001936"/>
    </source>
</evidence>
<comment type="cofactor">
    <cofactor evidence="1">
        <name>Mn(2+)</name>
        <dbReference type="ChEBI" id="CHEBI:29035"/>
    </cofactor>
</comment>
<dbReference type="EMBL" id="EF420157">
    <property type="protein sequence ID" value="ABQ43716.1"/>
    <property type="molecule type" value="Genomic_DNA"/>
</dbReference>
<keyword evidence="4" id="KW-0479">Metal-binding</keyword>
<dbReference type="EMBL" id="EF420156">
    <property type="protein sequence ID" value="ABQ43561.1"/>
    <property type="molecule type" value="Genomic_DNA"/>
</dbReference>
<dbReference type="SUPFAM" id="SSF55811">
    <property type="entry name" value="Nudix"/>
    <property type="match status" value="1"/>
</dbReference>
<dbReference type="PROSITE" id="PS51462">
    <property type="entry name" value="NUDIX"/>
    <property type="match status" value="1"/>
</dbReference>
<dbReference type="InterPro" id="IPR015797">
    <property type="entry name" value="NUDIX_hydrolase-like_dom_sf"/>
</dbReference>
<dbReference type="PRINTS" id="PR01363">
    <property type="entry name" value="VD09PROTEIN"/>
</dbReference>
<keyword evidence="6" id="KW-0460">Magnesium</keyword>
<keyword evidence="5" id="KW-0378">Hydrolase</keyword>
<evidence type="ECO:0000256" key="2">
    <source>
        <dbReference type="ARBA" id="ARBA00001946"/>
    </source>
</evidence>
<organism evidence="9 12">
    <name type="scientific">Tanapox virus</name>
    <dbReference type="NCBI Taxonomy" id="99000"/>
    <lineage>
        <taxon>Viruses</taxon>
        <taxon>Varidnaviria</taxon>
        <taxon>Bamfordvirae</taxon>
        <taxon>Nucleocytoviricota</taxon>
        <taxon>Pokkesviricetes</taxon>
        <taxon>Chitovirales</taxon>
        <taxon>Poxviridae</taxon>
        <taxon>Chordopoxvirinae</taxon>
        <taxon>Yatapoxvirus</taxon>
        <taxon>Yatapoxvirus tanapox</taxon>
    </lineage>
</organism>
<feature type="domain" description="Nudix hydrolase" evidence="8">
    <location>
        <begin position="28"/>
        <end position="205"/>
    </location>
</feature>
<dbReference type="InterPro" id="IPR020084">
    <property type="entry name" value="NUDIX_hydrolase_CS"/>
</dbReference>
<gene>
    <name evidence="9" type="primary">86R</name>
</gene>
<evidence type="ECO:0000259" key="8">
    <source>
        <dbReference type="PROSITE" id="PS51462"/>
    </source>
</evidence>
<dbReference type="Gene3D" id="3.90.79.10">
    <property type="entry name" value="Nucleoside Triphosphate Pyrophosphohydrolase"/>
    <property type="match status" value="1"/>
</dbReference>
<sequence length="212" mass="24749">MENFSSVIFETSREFVVVERINEVPYSKNTHVFAICITSDNKPLIAARRTSFAFQEIMTQRKNPDSTLSVKKSLLKYMYNNEIKEINRRLENGNIVSFNPLFEELILLGGKINKSESVNDCLLREIQEESDFHLSIKRFGNKLLKLTTFDKLFNKTFISYCTTCFINESLEKALSFSIYNVEIRELKSLIDCVKNDKFNYLSFIYNTLVHSK</sequence>
<evidence type="ECO:0000313" key="9">
    <source>
        <dbReference type="EMBL" id="ABQ43561.1"/>
    </source>
</evidence>
<dbReference type="GO" id="GO:0016787">
    <property type="term" value="F:hydrolase activity"/>
    <property type="evidence" value="ECO:0007669"/>
    <property type="project" value="UniProtKB-KW"/>
</dbReference>
<dbReference type="GO" id="GO:0046872">
    <property type="term" value="F:metal ion binding"/>
    <property type="evidence" value="ECO:0007669"/>
    <property type="project" value="UniProtKB-KW"/>
</dbReference>
<accession>A7XCL3</accession>
<dbReference type="PROSITE" id="PS00893">
    <property type="entry name" value="NUDIX_BOX"/>
    <property type="match status" value="1"/>
</dbReference>
<dbReference type="Proteomes" id="UP000130031">
    <property type="component" value="Segment"/>
</dbReference>
<evidence type="ECO:0000313" key="12">
    <source>
        <dbReference type="Proteomes" id="UP000130031"/>
    </source>
</evidence>
<evidence type="ECO:0000256" key="6">
    <source>
        <dbReference type="ARBA" id="ARBA00022842"/>
    </source>
</evidence>
<proteinExistence type="inferred from homology"/>
<comment type="similarity">
    <text evidence="3">Belongs to the Nudix hydrolase family.</text>
</comment>
<evidence type="ECO:0000313" key="10">
    <source>
        <dbReference type="EMBL" id="ABQ43716.1"/>
    </source>
</evidence>
<keyword evidence="7" id="KW-0464">Manganese</keyword>
<evidence type="ECO:0000256" key="3">
    <source>
        <dbReference type="ARBA" id="ARBA00005582"/>
    </source>
</evidence>
<dbReference type="InterPro" id="IPR000086">
    <property type="entry name" value="NUDIX_hydrolase_dom"/>
</dbReference>
<dbReference type="InterPro" id="IPR003300">
    <property type="entry name" value="Viral_VD9"/>
</dbReference>
<evidence type="ECO:0000256" key="7">
    <source>
        <dbReference type="ARBA" id="ARBA00023211"/>
    </source>
</evidence>
<comment type="cofactor">
    <cofactor evidence="2">
        <name>Mg(2+)</name>
        <dbReference type="ChEBI" id="CHEBI:18420"/>
    </cofactor>
</comment>
<dbReference type="Proteomes" id="UP000099606">
    <property type="component" value="Segment"/>
</dbReference>
<protein>
    <submittedName>
        <fullName evidence="9">MutT motif protein</fullName>
    </submittedName>
</protein>
<evidence type="ECO:0000256" key="4">
    <source>
        <dbReference type="ARBA" id="ARBA00022723"/>
    </source>
</evidence>